<dbReference type="Proteomes" id="UP001163828">
    <property type="component" value="Unassembled WGS sequence"/>
</dbReference>
<feature type="coiled-coil region" evidence="1">
    <location>
        <begin position="362"/>
        <end position="392"/>
    </location>
</feature>
<evidence type="ECO:0000256" key="1">
    <source>
        <dbReference type="SAM" id="Coils"/>
    </source>
</evidence>
<accession>A0ABQ8QIH6</accession>
<feature type="compositionally biased region" description="Polar residues" evidence="2">
    <location>
        <begin position="279"/>
        <end position="289"/>
    </location>
</feature>
<sequence>MAMTYTTLPDQLNWNKSAYNPLSSRLTSSSITSSRQSLSEVSSGIQADENNVRTLLQAFDIYEDCELEDEGSLNLLLPSRSVLLGALNAPTGTNTHHNSSSLLPPTHSENPFLSTPLRSKYFPRLSPSILCRLLRSPSPNLYTPSSSFKAFSSPTSTSLSSIPSVDFSEVQEMSCTIPQANPASSLTYPLTPPLTARIPCIDSHEMPVRMLHSPLDLDMASTPGLHIEGVDLNSVPDIRACLSSMTPFTANDSSQSERQKIAFSVKSSATAPAARSVPLLSSATPNSDCSPDGLGQETADERRSLLAPLLWDSTPIEEASPLPSVRTKALPSTSASPLAQKLKVVRNTQGHKPGRVLQREFAELLEARAMEEEEQARELDRMAKRLQRLALQRRRLVALMIEQTD</sequence>
<keyword evidence="4" id="KW-1185">Reference proteome</keyword>
<organism evidence="3 4">
    <name type="scientific">Lentinula boryana</name>
    <dbReference type="NCBI Taxonomy" id="40481"/>
    <lineage>
        <taxon>Eukaryota</taxon>
        <taxon>Fungi</taxon>
        <taxon>Dikarya</taxon>
        <taxon>Basidiomycota</taxon>
        <taxon>Agaricomycotina</taxon>
        <taxon>Agaricomycetes</taxon>
        <taxon>Agaricomycetidae</taxon>
        <taxon>Agaricales</taxon>
        <taxon>Marasmiineae</taxon>
        <taxon>Omphalotaceae</taxon>
        <taxon>Lentinula</taxon>
    </lineage>
</organism>
<gene>
    <name evidence="3" type="ORF">F5050DRAFT_1269863</name>
</gene>
<evidence type="ECO:0000313" key="3">
    <source>
        <dbReference type="EMBL" id="KAJ3998309.1"/>
    </source>
</evidence>
<name>A0ABQ8QIH6_9AGAR</name>
<evidence type="ECO:0000256" key="2">
    <source>
        <dbReference type="SAM" id="MobiDB-lite"/>
    </source>
</evidence>
<proteinExistence type="predicted"/>
<evidence type="ECO:0000313" key="4">
    <source>
        <dbReference type="Proteomes" id="UP001163828"/>
    </source>
</evidence>
<protein>
    <submittedName>
        <fullName evidence="3">Uncharacterized protein</fullName>
    </submittedName>
</protein>
<reference evidence="3" key="1">
    <citation type="submission" date="2022-08" db="EMBL/GenBank/DDBJ databases">
        <authorList>
            <consortium name="DOE Joint Genome Institute"/>
            <person name="Min B."/>
            <person name="Riley R."/>
            <person name="Sierra-Patev S."/>
            <person name="Naranjo-Ortiz M."/>
            <person name="Looney B."/>
            <person name="Konkel Z."/>
            <person name="Slot J.C."/>
            <person name="Sakamoto Y."/>
            <person name="Steenwyk J.L."/>
            <person name="Rokas A."/>
            <person name="Carro J."/>
            <person name="Camarero S."/>
            <person name="Ferreira P."/>
            <person name="Molpeceres G."/>
            <person name="Ruiz-Duenas F.J."/>
            <person name="Serrano A."/>
            <person name="Henrissat B."/>
            <person name="Drula E."/>
            <person name="Hughes K.W."/>
            <person name="Mata J.L."/>
            <person name="Ishikawa N.K."/>
            <person name="Vargas-Isla R."/>
            <person name="Ushijima S."/>
            <person name="Smith C.A."/>
            <person name="Ahrendt S."/>
            <person name="Andreopoulos W."/>
            <person name="He G."/>
            <person name="Labutti K."/>
            <person name="Lipzen A."/>
            <person name="Ng V."/>
            <person name="Sandor L."/>
            <person name="Barry K."/>
            <person name="Martinez A.T."/>
            <person name="Xiao Y."/>
            <person name="Gibbons J.G."/>
            <person name="Terashima K."/>
            <person name="Hibbett D.S."/>
            <person name="Grigoriev I.V."/>
        </authorList>
    </citation>
    <scope>NUCLEOTIDE SEQUENCE</scope>
    <source>
        <strain evidence="3">TFB10827</strain>
    </source>
</reference>
<dbReference type="EMBL" id="MU790562">
    <property type="protein sequence ID" value="KAJ3998309.1"/>
    <property type="molecule type" value="Genomic_DNA"/>
</dbReference>
<comment type="caution">
    <text evidence="3">The sequence shown here is derived from an EMBL/GenBank/DDBJ whole genome shotgun (WGS) entry which is preliminary data.</text>
</comment>
<feature type="region of interest" description="Disordered" evidence="2">
    <location>
        <begin position="274"/>
        <end position="299"/>
    </location>
</feature>
<keyword evidence="1" id="KW-0175">Coiled coil</keyword>